<evidence type="ECO:0000313" key="2">
    <source>
        <dbReference type="Proteomes" id="UP000034617"/>
    </source>
</evidence>
<feature type="non-terminal residue" evidence="1">
    <location>
        <position position="1"/>
    </location>
</feature>
<protein>
    <submittedName>
        <fullName evidence="1">Uncharacterized protein</fullName>
    </submittedName>
</protein>
<comment type="caution">
    <text evidence="1">The sequence shown here is derived from an EMBL/GenBank/DDBJ whole genome shotgun (WGS) entry which is preliminary data.</text>
</comment>
<dbReference type="EMBL" id="LCHM01000030">
    <property type="protein sequence ID" value="KKT37283.1"/>
    <property type="molecule type" value="Genomic_DNA"/>
</dbReference>
<accession>A0A0G1GSP3</accession>
<proteinExistence type="predicted"/>
<sequence length="176" mass="17181">PGTDNTYQLGNSTYRWKSVNVGPGSFNITSTTGTSGAGANYTLGQITFGSGSSLSFGTSAVGTGSTGSLALQTAGTDRLFITGGGNVGINSGGTVNTQFEVGGTASISSTLTTYGANTFSGTGSSSFAGSLSVAKGFLAGANNALVVNANATANTLNIVGGNVGIGTTFSGWFCVH</sequence>
<reference evidence="1 2" key="1">
    <citation type="journal article" date="2015" name="Nature">
        <title>rRNA introns, odd ribosomes, and small enigmatic genomes across a large radiation of phyla.</title>
        <authorList>
            <person name="Brown C.T."/>
            <person name="Hug L.A."/>
            <person name="Thomas B.C."/>
            <person name="Sharon I."/>
            <person name="Castelle C.J."/>
            <person name="Singh A."/>
            <person name="Wilkins M.J."/>
            <person name="Williams K.H."/>
            <person name="Banfield J.F."/>
        </authorList>
    </citation>
    <scope>NUCLEOTIDE SEQUENCE [LARGE SCALE GENOMIC DNA]</scope>
</reference>
<name>A0A0G1GSP3_9BACT</name>
<dbReference type="AlphaFoldDB" id="A0A0G1GSP3"/>
<organism evidence="1 2">
    <name type="scientific">Candidatus Gottesmanbacteria bacterium GW2011_GWB1_44_11c</name>
    <dbReference type="NCBI Taxonomy" id="1618447"/>
    <lineage>
        <taxon>Bacteria</taxon>
        <taxon>Candidatus Gottesmaniibacteriota</taxon>
    </lineage>
</organism>
<gene>
    <name evidence="1" type="ORF">UW22_C0030G0001</name>
</gene>
<evidence type="ECO:0000313" key="1">
    <source>
        <dbReference type="EMBL" id="KKT37283.1"/>
    </source>
</evidence>
<dbReference type="Proteomes" id="UP000034617">
    <property type="component" value="Unassembled WGS sequence"/>
</dbReference>